<evidence type="ECO:0000313" key="2">
    <source>
        <dbReference type="EMBL" id="KAG2225223.1"/>
    </source>
</evidence>
<evidence type="ECO:0000256" key="1">
    <source>
        <dbReference type="SAM" id="MobiDB-lite"/>
    </source>
</evidence>
<dbReference type="OrthoDB" id="2274370at2759"/>
<keyword evidence="3" id="KW-1185">Reference proteome</keyword>
<comment type="caution">
    <text evidence="2">The sequence shown here is derived from an EMBL/GenBank/DDBJ whole genome shotgun (WGS) entry which is preliminary data.</text>
</comment>
<feature type="region of interest" description="Disordered" evidence="1">
    <location>
        <begin position="137"/>
        <end position="156"/>
    </location>
</feature>
<sequence>MNDEEIPPVSVRQRAAAINRSLKEEQNKFQNSINKKASDYTTKARAPWRSVGVNAKSSLPLHRPVLPSSTRPTSSLNTSLPQRKVDRTHNDNINSKRNSNIHSKMPYRPTAIITTATTNTGMNTTATKLPRRGTFVSSTAAPTTTKTSTTEISSKLGKRQLPETNDEHVHFNKYQKVPITNEHRLSRGSSSLNHYATTATTKSTFAEKQRRSPSISGSSVASTTSFPIHYDDKVANLYAQYMQWQLITLDADESTDRRRIEEENRLWGIYNILWELRQNHDKDDPTVIKINNRLKEFSIVYEQFQDIIQGGTGTLKLSDGLIQNLINIIQDLRLNTRDLLNKTGRIETNLDELETDIRALEECYQIITSVAQLEAENQSLSAIL</sequence>
<feature type="region of interest" description="Disordered" evidence="1">
    <location>
        <begin position="59"/>
        <end position="103"/>
    </location>
</feature>
<accession>A0A8H7SBY0</accession>
<protein>
    <submittedName>
        <fullName evidence="2">Uncharacterized protein</fullName>
    </submittedName>
</protein>
<feature type="compositionally biased region" description="Low complexity" evidence="1">
    <location>
        <begin position="137"/>
        <end position="155"/>
    </location>
</feature>
<dbReference type="EMBL" id="JAEPRB010000031">
    <property type="protein sequence ID" value="KAG2225223.1"/>
    <property type="molecule type" value="Genomic_DNA"/>
</dbReference>
<dbReference type="AlphaFoldDB" id="A0A8H7SBY0"/>
<reference evidence="2 3" key="1">
    <citation type="submission" date="2020-12" db="EMBL/GenBank/DDBJ databases">
        <title>Metabolic potential, ecology and presence of endohyphal bacteria is reflected in genomic diversity of Mucoromycotina.</title>
        <authorList>
            <person name="Muszewska A."/>
            <person name="Okrasinska A."/>
            <person name="Steczkiewicz K."/>
            <person name="Drgas O."/>
            <person name="Orlowska M."/>
            <person name="Perlinska-Lenart U."/>
            <person name="Aleksandrzak-Piekarczyk T."/>
            <person name="Szatraj K."/>
            <person name="Zielenkiewicz U."/>
            <person name="Pilsyk S."/>
            <person name="Malc E."/>
            <person name="Mieczkowski P."/>
            <person name="Kruszewska J.S."/>
            <person name="Biernat P."/>
            <person name="Pawlowska J."/>
        </authorList>
    </citation>
    <scope>NUCLEOTIDE SEQUENCE [LARGE SCALE GENOMIC DNA]</scope>
    <source>
        <strain evidence="2 3">CBS 142.35</strain>
    </source>
</reference>
<feature type="compositionally biased region" description="Polar residues" evidence="1">
    <location>
        <begin position="67"/>
        <end position="81"/>
    </location>
</feature>
<dbReference type="Proteomes" id="UP000646827">
    <property type="component" value="Unassembled WGS sequence"/>
</dbReference>
<proteinExistence type="predicted"/>
<organism evidence="2 3">
    <name type="scientific">Circinella minor</name>
    <dbReference type="NCBI Taxonomy" id="1195481"/>
    <lineage>
        <taxon>Eukaryota</taxon>
        <taxon>Fungi</taxon>
        <taxon>Fungi incertae sedis</taxon>
        <taxon>Mucoromycota</taxon>
        <taxon>Mucoromycotina</taxon>
        <taxon>Mucoromycetes</taxon>
        <taxon>Mucorales</taxon>
        <taxon>Lichtheimiaceae</taxon>
        <taxon>Circinella</taxon>
    </lineage>
</organism>
<evidence type="ECO:0000313" key="3">
    <source>
        <dbReference type="Proteomes" id="UP000646827"/>
    </source>
</evidence>
<name>A0A8H7SBY0_9FUNG</name>
<feature type="compositionally biased region" description="Polar residues" evidence="1">
    <location>
        <begin position="91"/>
        <end position="102"/>
    </location>
</feature>
<gene>
    <name evidence="2" type="ORF">INT45_009552</name>
</gene>